<dbReference type="InterPro" id="IPR050983">
    <property type="entry name" value="GST_Omega/HSP26"/>
</dbReference>
<dbReference type="Gene3D" id="3.40.30.10">
    <property type="entry name" value="Glutaredoxin"/>
    <property type="match status" value="1"/>
</dbReference>
<organism evidence="2 3">
    <name type="scientific">Zwartia hollandica</name>
    <dbReference type="NCBI Taxonomy" id="324606"/>
    <lineage>
        <taxon>Bacteria</taxon>
        <taxon>Pseudomonadati</taxon>
        <taxon>Pseudomonadota</taxon>
        <taxon>Betaproteobacteria</taxon>
        <taxon>Burkholderiales</taxon>
        <taxon>Alcaligenaceae</taxon>
        <taxon>Zwartia</taxon>
    </lineage>
</organism>
<name>A0A953NAB3_9BURK</name>
<protein>
    <submittedName>
        <fullName evidence="2">Glutathione S-transferase</fullName>
    </submittedName>
</protein>
<sequence length="204" mass="23752">MSKAILYSYRRCPYAMRARMALRVADIEVEQIEISLRDKPQAMLAISPKGTVPVLQCADGLVIEQSLDIMRWALKQNDPQRWLQRAEETEQLGLVQRNDTDFKHWLDRYKYAERYPEFSSLHYREQAGFALLNDLEVRLVRFPYLGGQDPCLSDVAIFPFVRQFAAVDANWFSTAEFPAVRRWLNGWLESDLFMSVMAKPVKPS</sequence>
<dbReference type="PROSITE" id="PS51354">
    <property type="entry name" value="GLUTAREDOXIN_2"/>
    <property type="match status" value="1"/>
</dbReference>
<gene>
    <name evidence="2" type="ORF">KZZ10_13965</name>
</gene>
<dbReference type="RefSeq" id="WP_259662135.1">
    <property type="nucleotide sequence ID" value="NZ_JAHXRI010000010.1"/>
</dbReference>
<dbReference type="PANTHER" id="PTHR43968">
    <property type="match status" value="1"/>
</dbReference>
<dbReference type="InterPro" id="IPR036282">
    <property type="entry name" value="Glutathione-S-Trfase_C_sf"/>
</dbReference>
<dbReference type="GO" id="GO:0006749">
    <property type="term" value="P:glutathione metabolic process"/>
    <property type="evidence" value="ECO:0007669"/>
    <property type="project" value="TreeGrafter"/>
</dbReference>
<dbReference type="EMBL" id="JAHXRI010000010">
    <property type="protein sequence ID" value="MBZ1351752.1"/>
    <property type="molecule type" value="Genomic_DNA"/>
</dbReference>
<dbReference type="Pfam" id="PF13417">
    <property type="entry name" value="GST_N_3"/>
    <property type="match status" value="1"/>
</dbReference>
<evidence type="ECO:0000313" key="3">
    <source>
        <dbReference type="Proteomes" id="UP000739565"/>
    </source>
</evidence>
<dbReference type="AlphaFoldDB" id="A0A953NAB3"/>
<dbReference type="GO" id="GO:0004364">
    <property type="term" value="F:glutathione transferase activity"/>
    <property type="evidence" value="ECO:0007669"/>
    <property type="project" value="TreeGrafter"/>
</dbReference>
<dbReference type="PANTHER" id="PTHR43968:SF6">
    <property type="entry name" value="GLUTATHIONE S-TRANSFERASE OMEGA"/>
    <property type="match status" value="1"/>
</dbReference>
<comment type="caution">
    <text evidence="2">The sequence shown here is derived from an EMBL/GenBank/DDBJ whole genome shotgun (WGS) entry which is preliminary data.</text>
</comment>
<feature type="domain" description="GST N-terminal" evidence="1">
    <location>
        <begin position="2"/>
        <end position="81"/>
    </location>
</feature>
<dbReference type="PROSITE" id="PS50404">
    <property type="entry name" value="GST_NTER"/>
    <property type="match status" value="1"/>
</dbReference>
<dbReference type="InterPro" id="IPR036249">
    <property type="entry name" value="Thioredoxin-like_sf"/>
</dbReference>
<dbReference type="GO" id="GO:0005737">
    <property type="term" value="C:cytoplasm"/>
    <property type="evidence" value="ECO:0007669"/>
    <property type="project" value="TreeGrafter"/>
</dbReference>
<accession>A0A953NAB3</accession>
<reference evidence="2" key="1">
    <citation type="submission" date="2021-07" db="EMBL/GenBank/DDBJ databases">
        <title>New genus and species of the family Alcaligenaceae.</title>
        <authorList>
            <person name="Hahn M.W."/>
        </authorList>
    </citation>
    <scope>NUCLEOTIDE SEQUENCE</scope>
    <source>
        <strain evidence="2">LF4-65</strain>
    </source>
</reference>
<dbReference type="CDD" id="cd03196">
    <property type="entry name" value="GST_C_5"/>
    <property type="match status" value="1"/>
</dbReference>
<dbReference type="Pfam" id="PF13410">
    <property type="entry name" value="GST_C_2"/>
    <property type="match status" value="1"/>
</dbReference>
<dbReference type="InterPro" id="IPR040079">
    <property type="entry name" value="Glutathione_S-Trfase"/>
</dbReference>
<dbReference type="SFLD" id="SFLDS00019">
    <property type="entry name" value="Glutathione_Transferase_(cytos"/>
    <property type="match status" value="1"/>
</dbReference>
<proteinExistence type="predicted"/>
<keyword evidence="3" id="KW-1185">Reference proteome</keyword>
<evidence type="ECO:0000313" key="2">
    <source>
        <dbReference type="EMBL" id="MBZ1351752.1"/>
    </source>
</evidence>
<dbReference type="Proteomes" id="UP000739565">
    <property type="component" value="Unassembled WGS sequence"/>
</dbReference>
<dbReference type="SUPFAM" id="SSF52833">
    <property type="entry name" value="Thioredoxin-like"/>
    <property type="match status" value="1"/>
</dbReference>
<dbReference type="GO" id="GO:0045174">
    <property type="term" value="F:glutathione dehydrogenase (ascorbate) activity"/>
    <property type="evidence" value="ECO:0007669"/>
    <property type="project" value="TreeGrafter"/>
</dbReference>
<evidence type="ECO:0000259" key="1">
    <source>
        <dbReference type="PROSITE" id="PS50404"/>
    </source>
</evidence>
<dbReference type="Gene3D" id="1.20.1050.10">
    <property type="match status" value="1"/>
</dbReference>
<dbReference type="SUPFAM" id="SSF47616">
    <property type="entry name" value="GST C-terminal domain-like"/>
    <property type="match status" value="1"/>
</dbReference>
<dbReference type="InterPro" id="IPR004045">
    <property type="entry name" value="Glutathione_S-Trfase_N"/>
</dbReference>